<gene>
    <name evidence="1" type="ORF">R5R35_012032</name>
</gene>
<comment type="caution">
    <text evidence="1">The sequence shown here is derived from an EMBL/GenBank/DDBJ whole genome shotgun (WGS) entry which is preliminary data.</text>
</comment>
<dbReference type="Proteomes" id="UP001378592">
    <property type="component" value="Unassembled WGS sequence"/>
</dbReference>
<proteinExistence type="predicted"/>
<reference evidence="1 2" key="1">
    <citation type="submission" date="2024-03" db="EMBL/GenBank/DDBJ databases">
        <title>The genome assembly and annotation of the cricket Gryllus longicercus Weissman &amp; Gray.</title>
        <authorList>
            <person name="Szrajer S."/>
            <person name="Gray D."/>
            <person name="Ylla G."/>
        </authorList>
    </citation>
    <scope>NUCLEOTIDE SEQUENCE [LARGE SCALE GENOMIC DNA]</scope>
    <source>
        <strain evidence="1">DAG 2021-001</strain>
        <tissue evidence="1">Whole body minus gut</tissue>
    </source>
</reference>
<sequence>MLCKSPPQHSRLASRGLCNQKSPQTALVPTCKQEAWRYNIQGATRNNACTETQMWYLLQNGDYENQIPESTQKSL</sequence>
<evidence type="ECO:0000313" key="2">
    <source>
        <dbReference type="Proteomes" id="UP001378592"/>
    </source>
</evidence>
<keyword evidence="2" id="KW-1185">Reference proteome</keyword>
<name>A0AAN9Z5C4_9ORTH</name>
<dbReference type="AlphaFoldDB" id="A0AAN9Z5C4"/>
<protein>
    <submittedName>
        <fullName evidence="1">Uncharacterized protein</fullName>
    </submittedName>
</protein>
<accession>A0AAN9Z5C4</accession>
<dbReference type="EMBL" id="JAZDUA010000184">
    <property type="protein sequence ID" value="KAK7865171.1"/>
    <property type="molecule type" value="Genomic_DNA"/>
</dbReference>
<organism evidence="1 2">
    <name type="scientific">Gryllus longicercus</name>
    <dbReference type="NCBI Taxonomy" id="2509291"/>
    <lineage>
        <taxon>Eukaryota</taxon>
        <taxon>Metazoa</taxon>
        <taxon>Ecdysozoa</taxon>
        <taxon>Arthropoda</taxon>
        <taxon>Hexapoda</taxon>
        <taxon>Insecta</taxon>
        <taxon>Pterygota</taxon>
        <taxon>Neoptera</taxon>
        <taxon>Polyneoptera</taxon>
        <taxon>Orthoptera</taxon>
        <taxon>Ensifera</taxon>
        <taxon>Gryllidea</taxon>
        <taxon>Grylloidea</taxon>
        <taxon>Gryllidae</taxon>
        <taxon>Gryllinae</taxon>
        <taxon>Gryllus</taxon>
    </lineage>
</organism>
<evidence type="ECO:0000313" key="1">
    <source>
        <dbReference type="EMBL" id="KAK7865171.1"/>
    </source>
</evidence>